<evidence type="ECO:0000256" key="7">
    <source>
        <dbReference type="ARBA" id="ARBA00022695"/>
    </source>
</evidence>
<keyword evidence="8" id="KW-0547">Nucleotide-binding</keyword>
<dbReference type="NCBIfam" id="TIGR00057">
    <property type="entry name" value="L-threonylcarbamoyladenylate synthase"/>
    <property type="match status" value="1"/>
</dbReference>
<dbReference type="EC" id="2.7.7.87" evidence="3"/>
<dbReference type="GO" id="GO:0008033">
    <property type="term" value="P:tRNA processing"/>
    <property type="evidence" value="ECO:0007669"/>
    <property type="project" value="UniProtKB-KW"/>
</dbReference>
<dbReference type="InterPro" id="IPR006070">
    <property type="entry name" value="Sua5-like_dom"/>
</dbReference>
<dbReference type="GO" id="GO:0006450">
    <property type="term" value="P:regulation of translational fidelity"/>
    <property type="evidence" value="ECO:0007669"/>
    <property type="project" value="TreeGrafter"/>
</dbReference>
<dbReference type="GO" id="GO:0000049">
    <property type="term" value="F:tRNA binding"/>
    <property type="evidence" value="ECO:0007669"/>
    <property type="project" value="TreeGrafter"/>
</dbReference>
<evidence type="ECO:0000313" key="13">
    <source>
        <dbReference type="EMBL" id="KGM13779.1"/>
    </source>
</evidence>
<accession>A0A0A0C369</accession>
<dbReference type="PANTHER" id="PTHR17490">
    <property type="entry name" value="SUA5"/>
    <property type="match status" value="1"/>
</dbReference>
<dbReference type="GO" id="GO:0005524">
    <property type="term" value="F:ATP binding"/>
    <property type="evidence" value="ECO:0007669"/>
    <property type="project" value="UniProtKB-KW"/>
</dbReference>
<evidence type="ECO:0000256" key="2">
    <source>
        <dbReference type="ARBA" id="ARBA00007663"/>
    </source>
</evidence>
<dbReference type="InterPro" id="IPR050156">
    <property type="entry name" value="TC-AMP_synthase_SUA5"/>
</dbReference>
<comment type="catalytic activity">
    <reaction evidence="11">
        <text>L-threonine + hydrogencarbonate + ATP = L-threonylcarbamoyladenylate + diphosphate + H2O</text>
        <dbReference type="Rhea" id="RHEA:36407"/>
        <dbReference type="ChEBI" id="CHEBI:15377"/>
        <dbReference type="ChEBI" id="CHEBI:17544"/>
        <dbReference type="ChEBI" id="CHEBI:30616"/>
        <dbReference type="ChEBI" id="CHEBI:33019"/>
        <dbReference type="ChEBI" id="CHEBI:57926"/>
        <dbReference type="ChEBI" id="CHEBI:73682"/>
        <dbReference type="EC" id="2.7.7.87"/>
    </reaction>
</comment>
<dbReference type="Pfam" id="PF01300">
    <property type="entry name" value="Sua5_yciO_yrdC"/>
    <property type="match status" value="1"/>
</dbReference>
<evidence type="ECO:0000256" key="8">
    <source>
        <dbReference type="ARBA" id="ARBA00022741"/>
    </source>
</evidence>
<dbReference type="EMBL" id="AXCZ01000025">
    <property type="protein sequence ID" value="KGM13779.1"/>
    <property type="molecule type" value="Genomic_DNA"/>
</dbReference>
<reference evidence="13 14" key="1">
    <citation type="submission" date="2013-08" db="EMBL/GenBank/DDBJ databases">
        <title>Genome sequencing of Cellulomonas bogoriensis 69B4.</title>
        <authorList>
            <person name="Chen F."/>
            <person name="Li Y."/>
            <person name="Wang G."/>
        </authorList>
    </citation>
    <scope>NUCLEOTIDE SEQUENCE [LARGE SCALE GENOMIC DNA]</scope>
    <source>
        <strain evidence="13 14">69B4</strain>
    </source>
</reference>
<dbReference type="Proteomes" id="UP000054314">
    <property type="component" value="Unassembled WGS sequence"/>
</dbReference>
<evidence type="ECO:0000256" key="3">
    <source>
        <dbReference type="ARBA" id="ARBA00012584"/>
    </source>
</evidence>
<keyword evidence="14" id="KW-1185">Reference proteome</keyword>
<evidence type="ECO:0000313" key="14">
    <source>
        <dbReference type="Proteomes" id="UP000054314"/>
    </source>
</evidence>
<keyword evidence="6" id="KW-0819">tRNA processing</keyword>
<evidence type="ECO:0000256" key="9">
    <source>
        <dbReference type="ARBA" id="ARBA00022840"/>
    </source>
</evidence>
<dbReference type="GO" id="GO:0061710">
    <property type="term" value="F:L-threonylcarbamoyladenylate synthase"/>
    <property type="evidence" value="ECO:0007669"/>
    <property type="project" value="UniProtKB-EC"/>
</dbReference>
<dbReference type="SUPFAM" id="SSF55821">
    <property type="entry name" value="YrdC/RibB"/>
    <property type="match status" value="1"/>
</dbReference>
<evidence type="ECO:0000256" key="5">
    <source>
        <dbReference type="ARBA" id="ARBA00022679"/>
    </source>
</evidence>
<evidence type="ECO:0000259" key="12">
    <source>
        <dbReference type="PROSITE" id="PS51163"/>
    </source>
</evidence>
<dbReference type="GO" id="GO:0003725">
    <property type="term" value="F:double-stranded RNA binding"/>
    <property type="evidence" value="ECO:0007669"/>
    <property type="project" value="InterPro"/>
</dbReference>
<dbReference type="GO" id="GO:0005737">
    <property type="term" value="C:cytoplasm"/>
    <property type="evidence" value="ECO:0007669"/>
    <property type="project" value="UniProtKB-SubCell"/>
</dbReference>
<proteinExistence type="inferred from homology"/>
<comment type="similarity">
    <text evidence="2">Belongs to the SUA5 family.</text>
</comment>
<dbReference type="InterPro" id="IPR017945">
    <property type="entry name" value="DHBP_synth_RibB-like_a/b_dom"/>
</dbReference>
<sequence length="217" mass="22107">MSVVLGCTDPQTWGPSMDEAVNALARGGLVVLPTDTVYGLGADAFQPEAVAALASVRRRVPAVPPPVLVPDARTLDGLCTDVPDAVRDLVQAFWPGGLTVICRSQPSLAWDLGDAAGTVAVRVPDHAAALALLRRTGPLAVTGAHLSGSPATRNAQDAQDQLGPSVSVYLDAGPAPGTTPSTIVDATGGRLRVVRAGAVGLELLRTVADVEPVGEDT</sequence>
<keyword evidence="4" id="KW-0963">Cytoplasm</keyword>
<evidence type="ECO:0000256" key="10">
    <source>
        <dbReference type="ARBA" id="ARBA00029774"/>
    </source>
</evidence>
<evidence type="ECO:0000256" key="6">
    <source>
        <dbReference type="ARBA" id="ARBA00022694"/>
    </source>
</evidence>
<comment type="subcellular location">
    <subcellularLocation>
        <location evidence="1">Cytoplasm</location>
    </subcellularLocation>
</comment>
<protein>
    <recommendedName>
        <fullName evidence="10">L-threonylcarbamoyladenylate synthase</fullName>
        <ecNumber evidence="3">2.7.7.87</ecNumber>
    </recommendedName>
    <alternativeName>
        <fullName evidence="10">L-threonylcarbamoyladenylate synthase</fullName>
    </alternativeName>
</protein>
<evidence type="ECO:0000256" key="1">
    <source>
        <dbReference type="ARBA" id="ARBA00004496"/>
    </source>
</evidence>
<gene>
    <name evidence="13" type="ORF">N869_10270</name>
</gene>
<dbReference type="PROSITE" id="PS51163">
    <property type="entry name" value="YRDC"/>
    <property type="match status" value="1"/>
</dbReference>
<name>A0A0A0C369_9CELL</name>
<keyword evidence="7" id="KW-0548">Nucleotidyltransferase</keyword>
<evidence type="ECO:0000256" key="11">
    <source>
        <dbReference type="ARBA" id="ARBA00048366"/>
    </source>
</evidence>
<evidence type="ECO:0000256" key="4">
    <source>
        <dbReference type="ARBA" id="ARBA00022490"/>
    </source>
</evidence>
<dbReference type="AlphaFoldDB" id="A0A0A0C369"/>
<dbReference type="PANTHER" id="PTHR17490:SF16">
    <property type="entry name" value="THREONYLCARBAMOYL-AMP SYNTHASE"/>
    <property type="match status" value="1"/>
</dbReference>
<keyword evidence="9" id="KW-0067">ATP-binding</keyword>
<organism evidence="13 14">
    <name type="scientific">Cellulomonas bogoriensis 69B4 = DSM 16987</name>
    <dbReference type="NCBI Taxonomy" id="1386082"/>
    <lineage>
        <taxon>Bacteria</taxon>
        <taxon>Bacillati</taxon>
        <taxon>Actinomycetota</taxon>
        <taxon>Actinomycetes</taxon>
        <taxon>Micrococcales</taxon>
        <taxon>Cellulomonadaceae</taxon>
        <taxon>Cellulomonas</taxon>
    </lineage>
</organism>
<keyword evidence="5" id="KW-0808">Transferase</keyword>
<comment type="caution">
    <text evidence="13">The sequence shown here is derived from an EMBL/GenBank/DDBJ whole genome shotgun (WGS) entry which is preliminary data.</text>
</comment>
<dbReference type="Gene3D" id="3.90.870.10">
    <property type="entry name" value="DHBP synthase"/>
    <property type="match status" value="1"/>
</dbReference>
<feature type="domain" description="YrdC-like" evidence="12">
    <location>
        <begin position="14"/>
        <end position="199"/>
    </location>
</feature>